<dbReference type="GO" id="GO:0004359">
    <property type="term" value="F:glutaminase activity"/>
    <property type="evidence" value="ECO:0007669"/>
    <property type="project" value="InterPro"/>
</dbReference>
<dbReference type="Proteomes" id="UP001161094">
    <property type="component" value="Unassembled WGS sequence"/>
</dbReference>
<evidence type="ECO:0000256" key="2">
    <source>
        <dbReference type="ARBA" id="ARBA00022598"/>
    </source>
</evidence>
<keyword evidence="4 8" id="KW-0547">Nucleotide-binding</keyword>
<organism evidence="13 14">
    <name type="scientific">Achromobacter spanius</name>
    <dbReference type="NCBI Taxonomy" id="217203"/>
    <lineage>
        <taxon>Bacteria</taxon>
        <taxon>Pseudomonadati</taxon>
        <taxon>Pseudomonadota</taxon>
        <taxon>Betaproteobacteria</taxon>
        <taxon>Burkholderiales</taxon>
        <taxon>Alcaligenaceae</taxon>
        <taxon>Achromobacter</taxon>
    </lineage>
</organism>
<dbReference type="PANTHER" id="PTHR23090">
    <property type="entry name" value="NH 3 /GLUTAMINE-DEPENDENT NAD + SYNTHETASE"/>
    <property type="match status" value="1"/>
</dbReference>
<dbReference type="HAMAP" id="MF_00193">
    <property type="entry name" value="NadE_ammonia_dep"/>
    <property type="match status" value="1"/>
</dbReference>
<feature type="region of interest" description="Disordered" evidence="11">
    <location>
        <begin position="267"/>
        <end position="286"/>
    </location>
</feature>
<sequence length="286" mass="30667">MARNTNTQDRQAAIACDLGVQQDFDSALEVECRVKFLEDYLSGTGKSGYVLGISGGVDSTVAGRMAQLATERLRLKGHRAFFVAVRLPYGQQHDEEDAARALEFIRADHVMEVDIKPAVDAQRDALAAAGLIFSDKAAEDFVAGNIKARQRMVTQYAIAGAMDCLVIGTDQAAEALMGFFTKHGDGAADLLPLRGLTKRRVRALGVVLGVPAKLITKAPTADLESLRPGLPDEVALGVSYDEIDDFLEGRPVREDAMQTVLDQYHATAHKREPPAAPNGSNGCGGD</sequence>
<dbReference type="GO" id="GO:0005524">
    <property type="term" value="F:ATP binding"/>
    <property type="evidence" value="ECO:0007669"/>
    <property type="project" value="UniProtKB-UniRule"/>
</dbReference>
<dbReference type="Gene3D" id="3.40.50.620">
    <property type="entry name" value="HUPs"/>
    <property type="match status" value="1"/>
</dbReference>
<reference evidence="13" key="1">
    <citation type="submission" date="2022-09" db="EMBL/GenBank/DDBJ databases">
        <title>Intensive care unit water sources are persistently colonized with multi-drug resistant bacteria and are the site of extensive horizontal gene transfer of antibiotic resistance genes.</title>
        <authorList>
            <person name="Diorio-Toth L."/>
        </authorList>
    </citation>
    <scope>NUCLEOTIDE SEQUENCE</scope>
    <source>
        <strain evidence="13">GD03843</strain>
    </source>
</reference>
<proteinExistence type="inferred from homology"/>
<dbReference type="Pfam" id="PF02540">
    <property type="entry name" value="NAD_synthase"/>
    <property type="match status" value="1"/>
</dbReference>
<evidence type="ECO:0000313" key="14">
    <source>
        <dbReference type="Proteomes" id="UP001161094"/>
    </source>
</evidence>
<keyword evidence="6 8" id="KW-0460">Magnesium</keyword>
<keyword evidence="2 8" id="KW-0436">Ligase</keyword>
<dbReference type="GO" id="GO:0003952">
    <property type="term" value="F:NAD+ synthase (glutamine-hydrolyzing) activity"/>
    <property type="evidence" value="ECO:0007669"/>
    <property type="project" value="InterPro"/>
</dbReference>
<comment type="subunit">
    <text evidence="8">Homodimer.</text>
</comment>
<comment type="function">
    <text evidence="8">Catalyzes the ATP-dependent amidation of deamido-NAD to form NAD. Uses ammonia as a nitrogen source.</text>
</comment>
<evidence type="ECO:0000256" key="3">
    <source>
        <dbReference type="ARBA" id="ARBA00022723"/>
    </source>
</evidence>
<comment type="catalytic activity">
    <reaction evidence="8 10">
        <text>deamido-NAD(+) + NH4(+) + ATP = AMP + diphosphate + NAD(+) + H(+)</text>
        <dbReference type="Rhea" id="RHEA:21188"/>
        <dbReference type="ChEBI" id="CHEBI:15378"/>
        <dbReference type="ChEBI" id="CHEBI:28938"/>
        <dbReference type="ChEBI" id="CHEBI:30616"/>
        <dbReference type="ChEBI" id="CHEBI:33019"/>
        <dbReference type="ChEBI" id="CHEBI:57540"/>
        <dbReference type="ChEBI" id="CHEBI:58437"/>
        <dbReference type="ChEBI" id="CHEBI:456215"/>
        <dbReference type="EC" id="6.3.1.5"/>
    </reaction>
</comment>
<dbReference type="InterPro" id="IPR022926">
    <property type="entry name" value="NH(3)-dep_NAD(+)_synth"/>
</dbReference>
<dbReference type="NCBIfam" id="NF001979">
    <property type="entry name" value="PRK00768.1"/>
    <property type="match status" value="1"/>
</dbReference>
<dbReference type="NCBIfam" id="TIGR00552">
    <property type="entry name" value="nadE"/>
    <property type="match status" value="1"/>
</dbReference>
<dbReference type="SUPFAM" id="SSF52402">
    <property type="entry name" value="Adenine nucleotide alpha hydrolases-like"/>
    <property type="match status" value="1"/>
</dbReference>
<feature type="binding site" evidence="8">
    <location>
        <position position="169"/>
    </location>
    <ligand>
        <name>ATP</name>
        <dbReference type="ChEBI" id="CHEBI:30616"/>
    </ligand>
</feature>
<dbReference type="GO" id="GO:0009435">
    <property type="term" value="P:NAD+ biosynthetic process"/>
    <property type="evidence" value="ECO:0007669"/>
    <property type="project" value="UniProtKB-UniRule"/>
</dbReference>
<evidence type="ECO:0000256" key="5">
    <source>
        <dbReference type="ARBA" id="ARBA00022840"/>
    </source>
</evidence>
<feature type="binding site" description="in other chain" evidence="8">
    <location>
        <position position="182"/>
    </location>
    <ligand>
        <name>deamido-NAD(+)</name>
        <dbReference type="ChEBI" id="CHEBI:58437"/>
        <note>ligand shared between two neighboring subunits</note>
    </ligand>
</feature>
<dbReference type="InterPro" id="IPR014729">
    <property type="entry name" value="Rossmann-like_a/b/a_fold"/>
</dbReference>
<evidence type="ECO:0000256" key="8">
    <source>
        <dbReference type="HAMAP-Rule" id="MF_00193"/>
    </source>
</evidence>
<feature type="binding site" description="in other chain" evidence="8">
    <location>
        <position position="149"/>
    </location>
    <ligand>
        <name>deamido-NAD(+)</name>
        <dbReference type="ChEBI" id="CHEBI:58437"/>
        <note>ligand shared between two neighboring subunits</note>
    </ligand>
</feature>
<feature type="binding site" evidence="8">
    <location>
        <position position="58"/>
    </location>
    <ligand>
        <name>Mg(2+)</name>
        <dbReference type="ChEBI" id="CHEBI:18420"/>
    </ligand>
</feature>
<evidence type="ECO:0000256" key="4">
    <source>
        <dbReference type="ARBA" id="ARBA00022741"/>
    </source>
</evidence>
<dbReference type="CDD" id="cd00553">
    <property type="entry name" value="NAD_synthase"/>
    <property type="match status" value="1"/>
</dbReference>
<evidence type="ECO:0000259" key="12">
    <source>
        <dbReference type="Pfam" id="PF02540"/>
    </source>
</evidence>
<keyword evidence="5 8" id="KW-0067">ATP-binding</keyword>
<evidence type="ECO:0000313" key="13">
    <source>
        <dbReference type="EMBL" id="MDH0739960.1"/>
    </source>
</evidence>
<feature type="binding site" evidence="8">
    <location>
        <position position="220"/>
    </location>
    <ligand>
        <name>ATP</name>
        <dbReference type="ChEBI" id="CHEBI:30616"/>
    </ligand>
</feature>
<evidence type="ECO:0000256" key="1">
    <source>
        <dbReference type="ARBA" id="ARBA00005859"/>
    </source>
</evidence>
<comment type="caution">
    <text evidence="13">The sequence shown here is derived from an EMBL/GenBank/DDBJ whole genome shotgun (WGS) entry which is preliminary data.</text>
</comment>
<gene>
    <name evidence="8 13" type="primary">nadE</name>
    <name evidence="13" type="ORF">N5D93_29455</name>
</gene>
<dbReference type="EMBL" id="JAOCDZ010000032">
    <property type="protein sequence ID" value="MDH0739960.1"/>
    <property type="molecule type" value="Genomic_DNA"/>
</dbReference>
<dbReference type="GO" id="GO:0008795">
    <property type="term" value="F:NAD+ synthase activity"/>
    <property type="evidence" value="ECO:0007669"/>
    <property type="project" value="UniProtKB-UniRule"/>
</dbReference>
<dbReference type="EC" id="6.3.1.5" evidence="8 10"/>
<dbReference type="AlphaFoldDB" id="A0AA42S748"/>
<protein>
    <recommendedName>
        <fullName evidence="8 10">NH(3)-dependent NAD(+) synthetase</fullName>
        <ecNumber evidence="8 10">6.3.1.5</ecNumber>
    </recommendedName>
</protein>
<dbReference type="GO" id="GO:0005737">
    <property type="term" value="C:cytoplasm"/>
    <property type="evidence" value="ECO:0007669"/>
    <property type="project" value="InterPro"/>
</dbReference>
<keyword evidence="7 8" id="KW-0520">NAD</keyword>
<evidence type="ECO:0000256" key="9">
    <source>
        <dbReference type="RuleBase" id="RU003811"/>
    </source>
</evidence>
<evidence type="ECO:0000256" key="11">
    <source>
        <dbReference type="SAM" id="MobiDB-lite"/>
    </source>
</evidence>
<comment type="pathway">
    <text evidence="8">Cofactor biosynthesis; NAD(+) biosynthesis; NAD(+) from deamido-NAD(+) (ammonia route): step 1/1.</text>
</comment>
<evidence type="ECO:0000256" key="10">
    <source>
        <dbReference type="RuleBase" id="RU003812"/>
    </source>
</evidence>
<comment type="similarity">
    <text evidence="1 8 9">Belongs to the NAD synthetase family.</text>
</comment>
<evidence type="ECO:0000256" key="6">
    <source>
        <dbReference type="ARBA" id="ARBA00022842"/>
    </source>
</evidence>
<keyword evidence="3 8" id="KW-0479">Metal-binding</keyword>
<accession>A0AA42S748</accession>
<dbReference type="RefSeq" id="WP_279997462.1">
    <property type="nucleotide sequence ID" value="NZ_JAOCDZ010000032.1"/>
</dbReference>
<feature type="binding site" evidence="8">
    <location>
        <position position="174"/>
    </location>
    <ligand>
        <name>Mg(2+)</name>
        <dbReference type="ChEBI" id="CHEBI:18420"/>
    </ligand>
</feature>
<dbReference type="GO" id="GO:0046872">
    <property type="term" value="F:metal ion binding"/>
    <property type="evidence" value="ECO:0007669"/>
    <property type="project" value="UniProtKB-KW"/>
</dbReference>
<evidence type="ECO:0000256" key="7">
    <source>
        <dbReference type="ARBA" id="ARBA00023027"/>
    </source>
</evidence>
<feature type="binding site" evidence="8">
    <location>
        <position position="198"/>
    </location>
    <ligand>
        <name>ATP</name>
        <dbReference type="ChEBI" id="CHEBI:30616"/>
    </ligand>
</feature>
<feature type="domain" description="NAD/GMP synthase" evidence="12">
    <location>
        <begin position="30"/>
        <end position="274"/>
    </location>
</feature>
<dbReference type="InterPro" id="IPR003694">
    <property type="entry name" value="NAD_synthase"/>
</dbReference>
<dbReference type="InterPro" id="IPR022310">
    <property type="entry name" value="NAD/GMP_synthase"/>
</dbReference>
<feature type="binding site" description="in other chain" evidence="8">
    <location>
        <begin position="269"/>
        <end position="270"/>
    </location>
    <ligand>
        <name>deamido-NAD(+)</name>
        <dbReference type="ChEBI" id="CHEBI:58437"/>
        <note>ligand shared between two neighboring subunits</note>
    </ligand>
</feature>
<name>A0AA42S748_9BURK</name>
<feature type="binding site" evidence="8">
    <location>
        <position position="189"/>
    </location>
    <ligand>
        <name>deamido-NAD(+)</name>
        <dbReference type="ChEBI" id="CHEBI:58437"/>
        <note>ligand shared between two neighboring subunits</note>
    </ligand>
</feature>
<feature type="binding site" evidence="8">
    <location>
        <begin position="52"/>
        <end position="59"/>
    </location>
    <ligand>
        <name>ATP</name>
        <dbReference type="ChEBI" id="CHEBI:30616"/>
    </ligand>
</feature>
<dbReference type="PANTHER" id="PTHR23090:SF7">
    <property type="entry name" value="NH(3)-DEPENDENT NAD(+) SYNTHETASE"/>
    <property type="match status" value="1"/>
</dbReference>